<feature type="domain" description="EGF-like" evidence="7">
    <location>
        <begin position="382"/>
        <end position="412"/>
    </location>
</feature>
<dbReference type="InterPro" id="IPR000742">
    <property type="entry name" value="EGF"/>
</dbReference>
<reference evidence="9" key="1">
    <citation type="submission" date="2025-08" db="UniProtKB">
        <authorList>
            <consortium name="RefSeq"/>
        </authorList>
    </citation>
    <scope>IDENTIFICATION</scope>
    <source>
        <tissue evidence="9">Whole sample</tissue>
    </source>
</reference>
<keyword evidence="5" id="KW-0472">Membrane</keyword>
<dbReference type="Proteomes" id="UP000694844">
    <property type="component" value="Chromosome 5"/>
</dbReference>
<feature type="domain" description="EGF-like" evidence="7">
    <location>
        <begin position="414"/>
        <end position="457"/>
    </location>
</feature>
<dbReference type="KEGG" id="cvn:111099147"/>
<evidence type="ECO:0000313" key="8">
    <source>
        <dbReference type="Proteomes" id="UP000694844"/>
    </source>
</evidence>
<evidence type="ECO:0000256" key="5">
    <source>
        <dbReference type="SAM" id="Phobius"/>
    </source>
</evidence>
<dbReference type="Gene3D" id="2.170.300.10">
    <property type="entry name" value="Tie2 ligand-binding domain superfamily"/>
    <property type="match status" value="3"/>
</dbReference>
<evidence type="ECO:0000256" key="2">
    <source>
        <dbReference type="ARBA" id="ARBA00022729"/>
    </source>
</evidence>
<feature type="chain" id="PRO_5034794393" evidence="6">
    <location>
        <begin position="27"/>
        <end position="562"/>
    </location>
</feature>
<keyword evidence="1" id="KW-0245">EGF-like domain</keyword>
<sequence length="562" mass="62133">MIFRKDLLVIFIPLTLLTVFCIGGCAEDDHVFRMVYVVAIPTPQNLSTLQTSKCSGLLNVFELNRSSKTVIGNHDFFYIYEYMGTMPQHLYRVSTNECFHYPEVFSVPESIKMACNKISEKKIINQNPSEGTATDISISFDLTEYDCSGVPFADELCVPCKSCPAKVICHVLTGTCLAKYVPQIPLVIDRNDEGSWCSNGYKNGNCSNICDPGTYGDLCSLKCSRHCVDVECHHKNGTCLKGCNPGWKGQECNKPDCPSNKFGPYCKYSCSPNCERDCNDEDGTCLCKPGLRDDRDGYTGLLCNNPCKPGTYGLGCSSKCEDCLQGTVCLPENGTCPNGCNEPGFYIRSSDLAKCDYIVDPQYTWLRTKCQRGTYGINCQKNCSTACRNSYCRNTDGICLDCPAGFRGPECSIECTPGTFGENCDKKCRCENGAVCDAASGRCPGKCIPGYEGTDCSRKACEPGTYGSKCDKWCFCKDNKPCDRDSGRCPVEDLCQKGWLFSKCDYRDVCLYPPDDPNEDDSPVSWNAASLAIGIVIGIVVTFVIVCCRIGYKKIMKKYWWA</sequence>
<dbReference type="FunFam" id="2.170.300.10:FF:000041">
    <property type="entry name" value="Tyrosine protein kinase receptor tie-1, putative"/>
    <property type="match status" value="1"/>
</dbReference>
<feature type="domain" description="EGF-like" evidence="7">
    <location>
        <begin position="315"/>
        <end position="356"/>
    </location>
</feature>
<name>A0A8B8A8Q9_CRAVI</name>
<evidence type="ECO:0000259" key="7">
    <source>
        <dbReference type="SMART" id="SM00181"/>
    </source>
</evidence>
<keyword evidence="5" id="KW-1133">Transmembrane helix</keyword>
<organism evidence="8 9">
    <name type="scientific">Crassostrea virginica</name>
    <name type="common">Eastern oyster</name>
    <dbReference type="NCBI Taxonomy" id="6565"/>
    <lineage>
        <taxon>Eukaryota</taxon>
        <taxon>Metazoa</taxon>
        <taxon>Spiralia</taxon>
        <taxon>Lophotrochozoa</taxon>
        <taxon>Mollusca</taxon>
        <taxon>Bivalvia</taxon>
        <taxon>Autobranchia</taxon>
        <taxon>Pteriomorphia</taxon>
        <taxon>Ostreida</taxon>
        <taxon>Ostreoidea</taxon>
        <taxon>Ostreidae</taxon>
        <taxon>Crassostrea</taxon>
    </lineage>
</organism>
<feature type="transmembrane region" description="Helical" evidence="5">
    <location>
        <begin position="531"/>
        <end position="552"/>
    </location>
</feature>
<evidence type="ECO:0000256" key="1">
    <source>
        <dbReference type="ARBA" id="ARBA00022536"/>
    </source>
</evidence>
<evidence type="ECO:0000256" key="3">
    <source>
        <dbReference type="ARBA" id="ARBA00022737"/>
    </source>
</evidence>
<feature type="domain" description="EGF-like" evidence="7">
    <location>
        <begin position="218"/>
        <end position="253"/>
    </location>
</feature>
<dbReference type="SMART" id="SM00181">
    <property type="entry name" value="EGF"/>
    <property type="match status" value="5"/>
</dbReference>
<dbReference type="AlphaFoldDB" id="A0A8B8A8Q9"/>
<gene>
    <name evidence="9" type="primary">LOC111099147</name>
</gene>
<dbReference type="InterPro" id="IPR042635">
    <property type="entry name" value="MEGF10/SREC1/2-like"/>
</dbReference>
<proteinExistence type="predicted"/>
<dbReference type="GO" id="GO:0005044">
    <property type="term" value="F:scavenger receptor activity"/>
    <property type="evidence" value="ECO:0007669"/>
    <property type="project" value="InterPro"/>
</dbReference>
<dbReference type="GeneID" id="111099147"/>
<feature type="domain" description="EGF-like" evidence="7">
    <location>
        <begin position="269"/>
        <end position="304"/>
    </location>
</feature>
<protein>
    <submittedName>
        <fullName evidence="9">Protein draper-like isoform X1</fullName>
    </submittedName>
</protein>
<dbReference type="PANTHER" id="PTHR24043:SF8">
    <property type="entry name" value="EGF-LIKE DOMAIN-CONTAINING PROTEIN"/>
    <property type="match status" value="1"/>
</dbReference>
<accession>A0A8B8A8Q9</accession>
<evidence type="ECO:0000313" key="9">
    <source>
        <dbReference type="RefSeq" id="XP_022286239.1"/>
    </source>
</evidence>
<keyword evidence="5" id="KW-0812">Transmembrane</keyword>
<feature type="signal peptide" evidence="6">
    <location>
        <begin position="1"/>
        <end position="26"/>
    </location>
</feature>
<dbReference type="OrthoDB" id="6130531at2759"/>
<dbReference type="PANTHER" id="PTHR24043">
    <property type="entry name" value="SCAVENGER RECEPTOR CLASS F"/>
    <property type="match status" value="1"/>
</dbReference>
<keyword evidence="3" id="KW-0677">Repeat</keyword>
<keyword evidence="4" id="KW-1015">Disulfide bond</keyword>
<evidence type="ECO:0000256" key="4">
    <source>
        <dbReference type="ARBA" id="ARBA00023157"/>
    </source>
</evidence>
<evidence type="ECO:0000256" key="6">
    <source>
        <dbReference type="SAM" id="SignalP"/>
    </source>
</evidence>
<keyword evidence="2 6" id="KW-0732">Signal</keyword>
<dbReference type="RefSeq" id="XP_022286239.1">
    <property type="nucleotide sequence ID" value="XM_022430531.1"/>
</dbReference>
<keyword evidence="8" id="KW-1185">Reference proteome</keyword>